<dbReference type="AlphaFoldDB" id="A0A1Y1WAW6"/>
<gene>
    <name evidence="2" type="ORF">DL89DRAFT_322104</name>
</gene>
<dbReference type="Proteomes" id="UP000193922">
    <property type="component" value="Unassembled WGS sequence"/>
</dbReference>
<accession>A0A1Y1WAW6</accession>
<evidence type="ECO:0000313" key="3">
    <source>
        <dbReference type="Proteomes" id="UP000193922"/>
    </source>
</evidence>
<keyword evidence="1" id="KW-0812">Transmembrane</keyword>
<feature type="transmembrane region" description="Helical" evidence="1">
    <location>
        <begin position="69"/>
        <end position="90"/>
    </location>
</feature>
<reference evidence="2 3" key="1">
    <citation type="submission" date="2016-07" db="EMBL/GenBank/DDBJ databases">
        <title>Pervasive Adenine N6-methylation of Active Genes in Fungi.</title>
        <authorList>
            <consortium name="DOE Joint Genome Institute"/>
            <person name="Mondo S.J."/>
            <person name="Dannebaum R.O."/>
            <person name="Kuo R.C."/>
            <person name="Labutti K."/>
            <person name="Haridas S."/>
            <person name="Kuo A."/>
            <person name="Salamov A."/>
            <person name="Ahrendt S.R."/>
            <person name="Lipzen A."/>
            <person name="Sullivan W."/>
            <person name="Andreopoulos W.B."/>
            <person name="Clum A."/>
            <person name="Lindquist E."/>
            <person name="Daum C."/>
            <person name="Ramamoorthy G.K."/>
            <person name="Gryganskyi A."/>
            <person name="Culley D."/>
            <person name="Magnuson J.K."/>
            <person name="James T.Y."/>
            <person name="O'Malley M.A."/>
            <person name="Stajich J.E."/>
            <person name="Spatafora J.W."/>
            <person name="Visel A."/>
            <person name="Grigoriev I.V."/>
        </authorList>
    </citation>
    <scope>NUCLEOTIDE SEQUENCE [LARGE SCALE GENOMIC DNA]</scope>
    <source>
        <strain evidence="2 3">ATCC 12442</strain>
    </source>
</reference>
<keyword evidence="1" id="KW-0472">Membrane</keyword>
<evidence type="ECO:0000313" key="2">
    <source>
        <dbReference type="EMBL" id="ORX70673.1"/>
    </source>
</evidence>
<name>A0A1Y1WAW6_9FUNG</name>
<sequence>MFCCAVLIRTYALVIIFVQGKTYRGWRYYLLLVILFVGLVVFGTVSQLVPGRLTILYLDFFETCHYVYAYRYSCIALVFAMWVLEAVVVWRASLQCMRKWRVACSALPSRYLYSKSQTRDSVCHIYTILSTMAKVWSLRIRQLKASTSPMFGIFTQV</sequence>
<keyword evidence="3" id="KW-1185">Reference proteome</keyword>
<feature type="transmembrane region" description="Helical" evidence="1">
    <location>
        <begin position="28"/>
        <end position="49"/>
    </location>
</feature>
<protein>
    <submittedName>
        <fullName evidence="2">Uncharacterized protein</fullName>
    </submittedName>
</protein>
<dbReference type="OrthoDB" id="10529853at2759"/>
<proteinExistence type="predicted"/>
<dbReference type="RefSeq" id="XP_040744252.1">
    <property type="nucleotide sequence ID" value="XM_040891322.1"/>
</dbReference>
<evidence type="ECO:0000256" key="1">
    <source>
        <dbReference type="SAM" id="Phobius"/>
    </source>
</evidence>
<feature type="non-terminal residue" evidence="2">
    <location>
        <position position="157"/>
    </location>
</feature>
<keyword evidence="1" id="KW-1133">Transmembrane helix</keyword>
<organism evidence="2 3">
    <name type="scientific">Linderina pennispora</name>
    <dbReference type="NCBI Taxonomy" id="61395"/>
    <lineage>
        <taxon>Eukaryota</taxon>
        <taxon>Fungi</taxon>
        <taxon>Fungi incertae sedis</taxon>
        <taxon>Zoopagomycota</taxon>
        <taxon>Kickxellomycotina</taxon>
        <taxon>Kickxellomycetes</taxon>
        <taxon>Kickxellales</taxon>
        <taxon>Kickxellaceae</taxon>
        <taxon>Linderina</taxon>
    </lineage>
</organism>
<dbReference type="GeneID" id="63807970"/>
<dbReference type="EMBL" id="MCFD01000005">
    <property type="protein sequence ID" value="ORX70673.1"/>
    <property type="molecule type" value="Genomic_DNA"/>
</dbReference>
<comment type="caution">
    <text evidence="2">The sequence shown here is derived from an EMBL/GenBank/DDBJ whole genome shotgun (WGS) entry which is preliminary data.</text>
</comment>